<dbReference type="PANTHER" id="PTHR48041:SF15">
    <property type="entry name" value="FI05267P"/>
    <property type="match status" value="1"/>
</dbReference>
<evidence type="ECO:0000256" key="3">
    <source>
        <dbReference type="ARBA" id="ARBA00022448"/>
    </source>
</evidence>
<dbReference type="Pfam" id="PF00005">
    <property type="entry name" value="ABC_tran"/>
    <property type="match status" value="1"/>
</dbReference>
<feature type="transmembrane region" description="Helical" evidence="9">
    <location>
        <begin position="586"/>
        <end position="609"/>
    </location>
</feature>
<evidence type="ECO:0000256" key="5">
    <source>
        <dbReference type="ARBA" id="ARBA00022741"/>
    </source>
</evidence>
<evidence type="ECO:0000256" key="6">
    <source>
        <dbReference type="ARBA" id="ARBA00022840"/>
    </source>
</evidence>
<feature type="transmembrane region" description="Helical" evidence="9">
    <location>
        <begin position="361"/>
        <end position="381"/>
    </location>
</feature>
<keyword evidence="5" id="KW-0547">Nucleotide-binding</keyword>
<dbReference type="InterPro" id="IPR013525">
    <property type="entry name" value="ABC2_TM"/>
</dbReference>
<keyword evidence="6" id="KW-0067">ATP-binding</keyword>
<evidence type="ECO:0000256" key="4">
    <source>
        <dbReference type="ARBA" id="ARBA00022692"/>
    </source>
</evidence>
<comment type="similarity">
    <text evidence="2">Belongs to the ABC transporter superfamily. ABCG family. Eye pigment precursor importer (TC 3.A.1.204) subfamily.</text>
</comment>
<dbReference type="SUPFAM" id="SSF52540">
    <property type="entry name" value="P-loop containing nucleoside triphosphate hydrolases"/>
    <property type="match status" value="1"/>
</dbReference>
<keyword evidence="3" id="KW-0813">Transport</keyword>
<keyword evidence="8 9" id="KW-0472">Membrane</keyword>
<feature type="transmembrane region" description="Helical" evidence="9">
    <location>
        <begin position="436"/>
        <end position="462"/>
    </location>
</feature>
<dbReference type="Proteomes" id="UP001153636">
    <property type="component" value="Chromosome 15"/>
</dbReference>
<dbReference type="AlphaFoldDB" id="A0A9P0GAL3"/>
<dbReference type="CDD" id="cd03213">
    <property type="entry name" value="ABCG_EPDR"/>
    <property type="match status" value="1"/>
</dbReference>
<dbReference type="Pfam" id="PF19055">
    <property type="entry name" value="ABC2_membrane_7"/>
    <property type="match status" value="1"/>
</dbReference>
<dbReference type="PROSITE" id="PS50893">
    <property type="entry name" value="ABC_TRANSPORTER_2"/>
    <property type="match status" value="1"/>
</dbReference>
<evidence type="ECO:0000256" key="7">
    <source>
        <dbReference type="ARBA" id="ARBA00022989"/>
    </source>
</evidence>
<accession>A0A9P0GAL3</accession>
<name>A0A9P0GAL3_9CUCU</name>
<dbReference type="Gene3D" id="3.40.50.300">
    <property type="entry name" value="P-loop containing nucleotide triphosphate hydrolases"/>
    <property type="match status" value="1"/>
</dbReference>
<feature type="domain" description="ABC transporter" evidence="10">
    <location>
        <begin position="23"/>
        <end position="261"/>
    </location>
</feature>
<dbReference type="InterPro" id="IPR003593">
    <property type="entry name" value="AAA+_ATPase"/>
</dbReference>
<dbReference type="OrthoDB" id="66620at2759"/>
<dbReference type="Pfam" id="PF01061">
    <property type="entry name" value="ABC2_membrane"/>
    <property type="match status" value="1"/>
</dbReference>
<dbReference type="PROSITE" id="PS00211">
    <property type="entry name" value="ABC_TRANSPORTER_1"/>
    <property type="match status" value="1"/>
</dbReference>
<dbReference type="InterPro" id="IPR050352">
    <property type="entry name" value="ABCG_transporters"/>
</dbReference>
<dbReference type="GO" id="GO:0005886">
    <property type="term" value="C:plasma membrane"/>
    <property type="evidence" value="ECO:0007669"/>
    <property type="project" value="TreeGrafter"/>
</dbReference>
<comment type="subcellular location">
    <subcellularLocation>
        <location evidence="1">Membrane</location>
        <topology evidence="1">Multi-pass membrane protein</topology>
    </subcellularLocation>
</comment>
<organism evidence="11 12">
    <name type="scientific">Psylliodes chrysocephalus</name>
    <dbReference type="NCBI Taxonomy" id="3402493"/>
    <lineage>
        <taxon>Eukaryota</taxon>
        <taxon>Metazoa</taxon>
        <taxon>Ecdysozoa</taxon>
        <taxon>Arthropoda</taxon>
        <taxon>Hexapoda</taxon>
        <taxon>Insecta</taxon>
        <taxon>Pterygota</taxon>
        <taxon>Neoptera</taxon>
        <taxon>Endopterygota</taxon>
        <taxon>Coleoptera</taxon>
        <taxon>Polyphaga</taxon>
        <taxon>Cucujiformia</taxon>
        <taxon>Chrysomeloidea</taxon>
        <taxon>Chrysomelidae</taxon>
        <taxon>Galerucinae</taxon>
        <taxon>Alticini</taxon>
        <taxon>Psylliodes</taxon>
    </lineage>
</organism>
<evidence type="ECO:0000313" key="12">
    <source>
        <dbReference type="Proteomes" id="UP001153636"/>
    </source>
</evidence>
<evidence type="ECO:0000256" key="9">
    <source>
        <dbReference type="SAM" id="Phobius"/>
    </source>
</evidence>
<feature type="transmembrane region" description="Helical" evidence="9">
    <location>
        <begin position="474"/>
        <end position="495"/>
    </location>
</feature>
<dbReference type="PANTHER" id="PTHR48041">
    <property type="entry name" value="ABC TRANSPORTER G FAMILY MEMBER 28"/>
    <property type="match status" value="1"/>
</dbReference>
<feature type="transmembrane region" description="Helical" evidence="9">
    <location>
        <begin position="393"/>
        <end position="415"/>
    </location>
</feature>
<keyword evidence="4 9" id="KW-0812">Transmembrane</keyword>
<dbReference type="InterPro" id="IPR043926">
    <property type="entry name" value="ABCG_dom"/>
</dbReference>
<feature type="transmembrane region" description="Helical" evidence="9">
    <location>
        <begin position="502"/>
        <end position="521"/>
    </location>
</feature>
<keyword evidence="12" id="KW-1185">Reference proteome</keyword>
<evidence type="ECO:0000313" key="11">
    <source>
        <dbReference type="EMBL" id="CAH1104016.1"/>
    </source>
</evidence>
<dbReference type="GO" id="GO:0016887">
    <property type="term" value="F:ATP hydrolysis activity"/>
    <property type="evidence" value="ECO:0007669"/>
    <property type="project" value="InterPro"/>
</dbReference>
<gene>
    <name evidence="11" type="ORF">PSYICH_LOCUS4772</name>
</gene>
<dbReference type="InterPro" id="IPR003439">
    <property type="entry name" value="ABC_transporter-like_ATP-bd"/>
</dbReference>
<reference evidence="11" key="1">
    <citation type="submission" date="2022-01" db="EMBL/GenBank/DDBJ databases">
        <authorList>
            <person name="King R."/>
        </authorList>
    </citation>
    <scope>NUCLEOTIDE SEQUENCE</scope>
</reference>
<dbReference type="FunFam" id="3.40.50.300:FF:001077">
    <property type="entry name" value="Uncharacterized protein, isoform A"/>
    <property type="match status" value="1"/>
</dbReference>
<dbReference type="EMBL" id="OV651827">
    <property type="protein sequence ID" value="CAH1104016.1"/>
    <property type="molecule type" value="Genomic_DNA"/>
</dbReference>
<evidence type="ECO:0000256" key="8">
    <source>
        <dbReference type="ARBA" id="ARBA00023136"/>
    </source>
</evidence>
<sequence length="637" mass="72294">MELTSTSRNTSMRYLPKRPPVDIEFNDVTYSVPQGRKGSKMILRSVNGQFRSGQLTAILGPSGAGKSTLLNILAGYKCQGATGQILVNGQPRNLKQFRKMSRYIMQEDLVQPMLSVEEAMMVAADLKLGKNMTKNDKRKAIDEILQLLRLDKAKNTSTNGLSGGERKRLSVALELLNNPPVLFLDEPTTGLDDMSCSQCIALLKNIAEGGRTVICSVHTPSAKLFSMFDNVYILSEGQCVYQGYGPEVVPFLSEMGIDCPKHYNPADFIIEVCCNEYGEYQDRMVSVIHNGRIIYNKKSILPSSIQELKEVDISSSISSIKEQVYSELSSSTFEHESNWMTQFSILISRMWLQMWRDRSYLFLRMILHVIIGVLIGTLYFGMGQDGSKTLFNFGFYFCCLIFFMYIPMMPVLLQFPREIQLVKREHFNKWYRLSAYFAALSLSTLPVQIILGSIYVVCVYFLTDQPLEMDRLFMFFLICILTGVISESLGLLIAAQLTVVNAMFVGPVATVPFMLLAVYGFGSGYDTIPTLIKIAMYFSYLRYSLEGLIHAMLKDRAKLSCPDTEEYCIYTDLNFFIKDMGMENTMYWIDVLVLCFIFILFRGGSYYLLRQRLAPNKTFIALQYIGRLIKSHVGIAR</sequence>
<proteinExistence type="inferred from homology"/>
<protein>
    <recommendedName>
        <fullName evidence="10">ABC transporter domain-containing protein</fullName>
    </recommendedName>
</protein>
<evidence type="ECO:0000259" key="10">
    <source>
        <dbReference type="PROSITE" id="PS50893"/>
    </source>
</evidence>
<evidence type="ECO:0000256" key="2">
    <source>
        <dbReference type="ARBA" id="ARBA00005814"/>
    </source>
</evidence>
<keyword evidence="7 9" id="KW-1133">Transmembrane helix</keyword>
<dbReference type="InterPro" id="IPR027417">
    <property type="entry name" value="P-loop_NTPase"/>
</dbReference>
<dbReference type="InterPro" id="IPR017871">
    <property type="entry name" value="ABC_transporter-like_CS"/>
</dbReference>
<dbReference type="GO" id="GO:0005524">
    <property type="term" value="F:ATP binding"/>
    <property type="evidence" value="ECO:0007669"/>
    <property type="project" value="UniProtKB-KW"/>
</dbReference>
<evidence type="ECO:0000256" key="1">
    <source>
        <dbReference type="ARBA" id="ARBA00004141"/>
    </source>
</evidence>
<dbReference type="SMART" id="SM00382">
    <property type="entry name" value="AAA"/>
    <property type="match status" value="1"/>
</dbReference>
<dbReference type="GO" id="GO:0140359">
    <property type="term" value="F:ABC-type transporter activity"/>
    <property type="evidence" value="ECO:0007669"/>
    <property type="project" value="InterPro"/>
</dbReference>